<accession>A0A0G0NGF3</accession>
<evidence type="ECO:0000259" key="1">
    <source>
        <dbReference type="Pfam" id="PF09924"/>
    </source>
</evidence>
<dbReference type="PANTHER" id="PTHR41373">
    <property type="entry name" value="DUF2156 DOMAIN-CONTAINING PROTEIN"/>
    <property type="match status" value="1"/>
</dbReference>
<evidence type="ECO:0000313" key="2">
    <source>
        <dbReference type="EMBL" id="KKQ76161.1"/>
    </source>
</evidence>
<evidence type="ECO:0000313" key="3">
    <source>
        <dbReference type="Proteomes" id="UP000034324"/>
    </source>
</evidence>
<dbReference type="InterPro" id="IPR016732">
    <property type="entry name" value="UCP018688"/>
</dbReference>
<dbReference type="InterPro" id="IPR016181">
    <property type="entry name" value="Acyl_CoA_acyltransferase"/>
</dbReference>
<reference evidence="2 3" key="1">
    <citation type="journal article" date="2015" name="Nature">
        <title>rRNA introns, odd ribosomes, and small enigmatic genomes across a large radiation of phyla.</title>
        <authorList>
            <person name="Brown C.T."/>
            <person name="Hug L.A."/>
            <person name="Thomas B.C."/>
            <person name="Sharon I."/>
            <person name="Castelle C.J."/>
            <person name="Singh A."/>
            <person name="Wilkins M.J."/>
            <person name="Williams K.H."/>
            <person name="Banfield J.F."/>
        </authorList>
    </citation>
    <scope>NUCLEOTIDE SEQUENCE [LARGE SCALE GENOMIC DNA]</scope>
</reference>
<dbReference type="Gene3D" id="3.40.630.30">
    <property type="match status" value="1"/>
</dbReference>
<organism evidence="2 3">
    <name type="scientific">Candidatus Daviesbacteria bacterium GW2011_GWF2_38_6</name>
    <dbReference type="NCBI Taxonomy" id="1618432"/>
    <lineage>
        <taxon>Bacteria</taxon>
        <taxon>Candidatus Daviesiibacteriota</taxon>
    </lineage>
</organism>
<dbReference type="EMBL" id="LBVC01000083">
    <property type="protein sequence ID" value="KKQ76161.1"/>
    <property type="molecule type" value="Genomic_DNA"/>
</dbReference>
<comment type="caution">
    <text evidence="2">The sequence shown here is derived from an EMBL/GenBank/DDBJ whole genome shotgun (WGS) entry which is preliminary data.</text>
</comment>
<dbReference type="AlphaFoldDB" id="A0A0G0NGF3"/>
<dbReference type="InterPro" id="IPR024320">
    <property type="entry name" value="LPG_synthase_C"/>
</dbReference>
<name>A0A0G0NGF3_9BACT</name>
<dbReference type="Pfam" id="PF09924">
    <property type="entry name" value="LPG_synthase_C"/>
    <property type="match status" value="1"/>
</dbReference>
<dbReference type="Proteomes" id="UP000034324">
    <property type="component" value="Unassembled WGS sequence"/>
</dbReference>
<dbReference type="SUPFAM" id="SSF55729">
    <property type="entry name" value="Acyl-CoA N-acyltransferases (Nat)"/>
    <property type="match status" value="2"/>
</dbReference>
<dbReference type="PANTHER" id="PTHR41373:SF1">
    <property type="entry name" value="PHOSPHATIDYLGLYCEROL LYSYLTRANSFERASE C-TERMINAL DOMAIN-CONTAINING PROTEIN"/>
    <property type="match status" value="1"/>
</dbReference>
<feature type="domain" description="Phosphatidylglycerol lysyltransferase C-terminal" evidence="1">
    <location>
        <begin position="33"/>
        <end position="299"/>
    </location>
</feature>
<proteinExistence type="predicted"/>
<protein>
    <recommendedName>
        <fullName evidence="1">Phosphatidylglycerol lysyltransferase C-terminal domain-containing protein</fullName>
    </recommendedName>
</protein>
<sequence>MTNVIPQFPNFKKIELADRSAIESFTQDFLPYSDYNFTSLWIWNVKNGMQFSQLDKNLIVKFTDYFTGEPFYSFLGHQISQKALGQLFDFIDGEGQKQTLRLVPEECIQGIRADQFTIKEDPNNFDYILSIPELMTYGGRSLRGKKNFVNRFHKLYRSTMNECDLGNPNVQMMIQELFSFWAKQKGFEPEKVDEFLPFQRLLESAKSFQLVTIGVFVDNQLIGFSISEVVGMSYALLHFEKADATSFIGIYPFLRQETARALAARGCRYLNLEQDAGLPGLREAKKGYRPCLILKKYTITPFRDQIP</sequence>
<gene>
    <name evidence="2" type="ORF">US99_C0083G0006</name>
</gene>